<evidence type="ECO:0000256" key="1">
    <source>
        <dbReference type="SAM" id="MobiDB-lite"/>
    </source>
</evidence>
<dbReference type="InterPro" id="IPR046022">
    <property type="entry name" value="DUF5979"/>
</dbReference>
<feature type="region of interest" description="Disordered" evidence="1">
    <location>
        <begin position="1"/>
        <end position="22"/>
    </location>
</feature>
<organism evidence="5 6">
    <name type="scientific">Cellulosimicrobium cellulans F16</name>
    <dbReference type="NCBI Taxonomy" id="1350482"/>
    <lineage>
        <taxon>Bacteria</taxon>
        <taxon>Bacillati</taxon>
        <taxon>Actinomycetota</taxon>
        <taxon>Actinomycetes</taxon>
        <taxon>Micrococcales</taxon>
        <taxon>Promicromonosporaceae</taxon>
        <taxon>Cellulosimicrobium</taxon>
    </lineage>
</organism>
<feature type="compositionally biased region" description="Polar residues" evidence="1">
    <location>
        <begin position="1"/>
        <end position="15"/>
    </location>
</feature>
<feature type="compositionally biased region" description="Pro residues" evidence="1">
    <location>
        <begin position="490"/>
        <end position="503"/>
    </location>
</feature>
<keyword evidence="2" id="KW-1133">Transmembrane helix</keyword>
<protein>
    <recommendedName>
        <fullName evidence="7">Choice-of-anchor A domain-containing protein</fullName>
    </recommendedName>
</protein>
<evidence type="ECO:0000256" key="2">
    <source>
        <dbReference type="SAM" id="Phobius"/>
    </source>
</evidence>
<feature type="compositionally biased region" description="Low complexity" evidence="1">
    <location>
        <begin position="504"/>
        <end position="514"/>
    </location>
</feature>
<comment type="caution">
    <text evidence="5">The sequence shown here is derived from an EMBL/GenBank/DDBJ whole genome shotgun (WGS) entry which is preliminary data.</text>
</comment>
<evidence type="ECO:0000313" key="5">
    <source>
        <dbReference type="EMBL" id="KON73602.1"/>
    </source>
</evidence>
<proteinExistence type="predicted"/>
<dbReference type="NCBIfam" id="TIGR04215">
    <property type="entry name" value="choice_anch_A"/>
    <property type="match status" value="1"/>
</dbReference>
<accession>A0A0M0F8B0</accession>
<feature type="domain" description="DUF5979" evidence="3">
    <location>
        <begin position="380"/>
        <end position="484"/>
    </location>
</feature>
<name>A0A0M0F8B0_CELCE</name>
<dbReference type="Pfam" id="PF19407">
    <property type="entry name" value="DUF5979"/>
    <property type="match status" value="1"/>
</dbReference>
<evidence type="ECO:0000259" key="3">
    <source>
        <dbReference type="Pfam" id="PF19407"/>
    </source>
</evidence>
<reference evidence="5 6" key="1">
    <citation type="journal article" date="2015" name="Sci. Rep.">
        <title>Functional and structural properties of a novel cellulosome-like multienzyme complex: efficient glycoside hydrolysis of water-insoluble 7-xylosyl-10-deacetylpaclitaxel.</title>
        <authorList>
            <person name="Dou T.Y."/>
            <person name="Luan H.W."/>
            <person name="Ge G.B."/>
            <person name="Dong M.M."/>
            <person name="Zou H.F."/>
            <person name="He Y.Q."/>
            <person name="Cui P."/>
            <person name="Wang J.Y."/>
            <person name="Hao D.C."/>
            <person name="Yang S.L."/>
            <person name="Yang L."/>
        </authorList>
    </citation>
    <scope>NUCLEOTIDE SEQUENCE [LARGE SCALE GENOMIC DNA]</scope>
    <source>
        <strain evidence="5 6">F16</strain>
    </source>
</reference>
<evidence type="ECO:0008006" key="7">
    <source>
        <dbReference type="Google" id="ProtNLM"/>
    </source>
</evidence>
<gene>
    <name evidence="5" type="ORF">M768_11715</name>
</gene>
<evidence type="ECO:0000313" key="6">
    <source>
        <dbReference type="Proteomes" id="UP000037387"/>
    </source>
</evidence>
<keyword evidence="6" id="KW-1185">Reference proteome</keyword>
<dbReference type="PATRIC" id="fig|1350482.3.peg.2360"/>
<keyword evidence="2" id="KW-0812">Transmembrane</keyword>
<evidence type="ECO:0000259" key="4">
    <source>
        <dbReference type="Pfam" id="PF20597"/>
    </source>
</evidence>
<dbReference type="RefSeq" id="WP_053370576.1">
    <property type="nucleotide sequence ID" value="NZ_KQ435290.1"/>
</dbReference>
<dbReference type="Proteomes" id="UP000037387">
    <property type="component" value="Unassembled WGS sequence"/>
</dbReference>
<keyword evidence="2" id="KW-0472">Membrane</keyword>
<dbReference type="EMBL" id="ATNL01000008">
    <property type="protein sequence ID" value="KON73602.1"/>
    <property type="molecule type" value="Genomic_DNA"/>
</dbReference>
<feature type="transmembrane region" description="Helical" evidence="2">
    <location>
        <begin position="537"/>
        <end position="557"/>
    </location>
</feature>
<dbReference type="Pfam" id="PF20597">
    <property type="entry name" value="pAdhesive_15"/>
    <property type="match status" value="1"/>
</dbReference>
<feature type="region of interest" description="Disordered" evidence="1">
    <location>
        <begin position="483"/>
        <end position="530"/>
    </location>
</feature>
<sequence length="563" mass="56683">MTRSTLTPEQQTPSTPRRSRRRPAAALLAVGLLAGAGLVVPATSATAADAVNPFDLAGGFSVYAREDARLDNHETEGSVAVGGELTVRAEGGMYAIVHQVAGTADYTIPTVDGDPTRLLVGSYATTSGLTQITNAGVPAGSGAELEGYLKVVGDDPAFDTYQRGDWVRYRTEVDEAPSIDATNQKWPDGAATVATERDSVAAYVEAGATEPAEVRQCLADLVPSGAAHVLTVAEDVGDRVVLSALEPGRPNVVDYAAIADAYTVQFADGVLPSAGSPLIVSVPAGTTEIRGAVFGGAGAAASSVMWDLSQLDGPVTLGTGGTRLDGSVYAPTADLTVEAAPLDGQVVARNLTLLGGEAHAYLFAGSIPCATEPVVETGSLTVTKAVAGDAASTVPAGTTFTVAYDADGTTGELTVPVDGSATVDDLPLGTEVVLSEPGFPAVDGVEWGEPTWQVDGAAVEPGDDGAVRVEVGTTADVAVVLTNTADAPVEPTPTPSTPTPTEPATPDTPDAPGAPDAPTPPAADGGSDGLATTGVQAWGVALAATVLVVLGVTVLALRRRQDA</sequence>
<dbReference type="InterPro" id="IPR026588">
    <property type="entry name" value="Choice_anch_A"/>
</dbReference>
<feature type="domain" description="Choice-of-anchor A" evidence="4">
    <location>
        <begin position="53"/>
        <end position="359"/>
    </location>
</feature>
<dbReference type="AlphaFoldDB" id="A0A0M0F8B0"/>